<dbReference type="SUPFAM" id="SSF51735">
    <property type="entry name" value="NAD(P)-binding Rossmann-fold domains"/>
    <property type="match status" value="1"/>
</dbReference>
<dbReference type="InterPro" id="IPR050812">
    <property type="entry name" value="Preph/Arog_dehydrog"/>
</dbReference>
<dbReference type="InterPro" id="IPR036291">
    <property type="entry name" value="NAD(P)-bd_dom_sf"/>
</dbReference>
<dbReference type="EMBL" id="LANA01000001">
    <property type="protein sequence ID" value="NMN67413.1"/>
    <property type="molecule type" value="Genomic_DNA"/>
</dbReference>
<dbReference type="PROSITE" id="PS51176">
    <property type="entry name" value="PDH_ADH"/>
    <property type="match status" value="1"/>
</dbReference>
<dbReference type="InterPro" id="IPR046826">
    <property type="entry name" value="PDH_N"/>
</dbReference>
<dbReference type="InterPro" id="IPR046825">
    <property type="entry name" value="PDH_C"/>
</dbReference>
<dbReference type="PANTHER" id="PTHR21363:SF0">
    <property type="entry name" value="PREPHENATE DEHYDROGENASE [NADP(+)]"/>
    <property type="match status" value="1"/>
</dbReference>
<evidence type="ECO:0000259" key="2">
    <source>
        <dbReference type="PROSITE" id="PS51176"/>
    </source>
</evidence>
<keyword evidence="4" id="KW-1185">Reference proteome</keyword>
<evidence type="ECO:0000313" key="4">
    <source>
        <dbReference type="Proteomes" id="UP001166004"/>
    </source>
</evidence>
<comment type="caution">
    <text evidence="3">The sequence shown here is derived from an EMBL/GenBank/DDBJ whole genome shotgun (WGS) entry which is preliminary data.</text>
</comment>
<dbReference type="RefSeq" id="WP_169035910.1">
    <property type="nucleotide sequence ID" value="NZ_LANA01000001.1"/>
</dbReference>
<name>A0ABX1T302_PELUQ</name>
<gene>
    <name evidence="3" type="ORF">VP91_00005560</name>
</gene>
<reference evidence="3 4" key="1">
    <citation type="submission" date="2019-07" db="EMBL/GenBank/DDBJ databases">
        <title>SAR11 Genome Evolution.</title>
        <authorList>
            <person name="Giovannoni S."/>
        </authorList>
    </citation>
    <scope>NUCLEOTIDE SEQUENCE [LARGE SCALE GENOMIC DNA]</scope>
    <source>
        <strain evidence="3 4">HTCC9565</strain>
    </source>
</reference>
<keyword evidence="1" id="KW-0560">Oxidoreductase</keyword>
<evidence type="ECO:0000256" key="1">
    <source>
        <dbReference type="ARBA" id="ARBA00023002"/>
    </source>
</evidence>
<dbReference type="PANTHER" id="PTHR21363">
    <property type="entry name" value="PREPHENATE DEHYDROGENASE"/>
    <property type="match status" value="1"/>
</dbReference>
<evidence type="ECO:0000313" key="3">
    <source>
        <dbReference type="EMBL" id="NMN67413.1"/>
    </source>
</evidence>
<protein>
    <submittedName>
        <fullName evidence="3">Prephenate dehydrogenase</fullName>
    </submittedName>
</protein>
<dbReference type="Gene3D" id="1.10.3660.10">
    <property type="entry name" value="6-phosphogluconate dehydrogenase C-terminal like domain"/>
    <property type="match status" value="1"/>
</dbReference>
<feature type="domain" description="Prephenate/arogenate dehydrogenase" evidence="2">
    <location>
        <begin position="2"/>
        <end position="291"/>
    </location>
</feature>
<dbReference type="SUPFAM" id="SSF48179">
    <property type="entry name" value="6-phosphogluconate dehydrogenase C-terminal domain-like"/>
    <property type="match status" value="1"/>
</dbReference>
<dbReference type="InterPro" id="IPR003099">
    <property type="entry name" value="Prephen_DH"/>
</dbReference>
<dbReference type="InterPro" id="IPR008927">
    <property type="entry name" value="6-PGluconate_DH-like_C_sf"/>
</dbReference>
<dbReference type="Pfam" id="PF02153">
    <property type="entry name" value="PDH_N"/>
    <property type="match status" value="1"/>
</dbReference>
<organism evidence="3 4">
    <name type="scientific">Pelagibacter ubique</name>
    <dbReference type="NCBI Taxonomy" id="198252"/>
    <lineage>
        <taxon>Bacteria</taxon>
        <taxon>Pseudomonadati</taxon>
        <taxon>Pseudomonadota</taxon>
        <taxon>Alphaproteobacteria</taxon>
        <taxon>Candidatus Pelagibacterales</taxon>
        <taxon>Candidatus Pelagibacteraceae</taxon>
        <taxon>Candidatus Pelagibacter</taxon>
    </lineage>
</organism>
<accession>A0ABX1T302</accession>
<proteinExistence type="predicted"/>
<dbReference type="Gene3D" id="3.40.50.720">
    <property type="entry name" value="NAD(P)-binding Rossmann-like Domain"/>
    <property type="match status" value="1"/>
</dbReference>
<dbReference type="Proteomes" id="UP001166004">
    <property type="component" value="Unassembled WGS sequence"/>
</dbReference>
<dbReference type="Pfam" id="PF20463">
    <property type="entry name" value="PDH_C"/>
    <property type="match status" value="1"/>
</dbReference>
<sequence>MKNILIIGCGLIGSSLLRAIVDKKIAKKIFICEKSKSNILKIKKLKLPCVITNDFKKIIPNLDLIIFCTPLGEYEKIILKINKYLSSKTIITDVGSSKEKSMELIEKKLKKGIFWTSSHPIAGSEVSGPEHGIKNLFLNKWCILIKQKNTNTKHLGRLSRFWKKIGSKVAIMNSKKHDSIFSMTSHLPHLIAYNLVKTATDFEKQQGYDLIKFSAGGLRDFSRIAASNEIMWRDILFNNQKNISKVIDLFVKNLFSFKKDIQSKNNNSIIKKLADTKKVRKKIIKLKQDIDKPDFGRS</sequence>